<evidence type="ECO:0000256" key="4">
    <source>
        <dbReference type="ARBA" id="ARBA00022976"/>
    </source>
</evidence>
<dbReference type="OrthoDB" id="6507463at2759"/>
<keyword evidence="9" id="KW-1185">Reference proteome</keyword>
<dbReference type="Proteomes" id="UP000278143">
    <property type="component" value="Unassembled WGS sequence"/>
</dbReference>
<evidence type="ECO:0000313" key="9">
    <source>
        <dbReference type="Proteomes" id="UP000278143"/>
    </source>
</evidence>
<proteinExistence type="inferred from homology"/>
<feature type="transmembrane region" description="Helical" evidence="7">
    <location>
        <begin position="148"/>
        <end position="171"/>
    </location>
</feature>
<evidence type="ECO:0000256" key="2">
    <source>
        <dbReference type="ARBA" id="ARBA00005577"/>
    </source>
</evidence>
<evidence type="ECO:0000256" key="6">
    <source>
        <dbReference type="ARBA" id="ARBA00023136"/>
    </source>
</evidence>
<dbReference type="GO" id="GO:0016485">
    <property type="term" value="P:protein processing"/>
    <property type="evidence" value="ECO:0007669"/>
    <property type="project" value="InterPro"/>
</dbReference>
<feature type="transmembrane region" description="Helical" evidence="7">
    <location>
        <begin position="62"/>
        <end position="81"/>
    </location>
</feature>
<organism evidence="8 9">
    <name type="scientific">Syncephalis pseudoplumigaleata</name>
    <dbReference type="NCBI Taxonomy" id="1712513"/>
    <lineage>
        <taxon>Eukaryota</taxon>
        <taxon>Fungi</taxon>
        <taxon>Fungi incertae sedis</taxon>
        <taxon>Zoopagomycota</taxon>
        <taxon>Zoopagomycotina</taxon>
        <taxon>Zoopagomycetes</taxon>
        <taxon>Zoopagales</taxon>
        <taxon>Piptocephalidaceae</taxon>
        <taxon>Syncephalis</taxon>
    </lineage>
</organism>
<dbReference type="PANTHER" id="PTHR12889">
    <property type="entry name" value="GAMMA-SECRETASE SUBUNIT APH-1"/>
    <property type="match status" value="1"/>
</dbReference>
<evidence type="ECO:0000256" key="5">
    <source>
        <dbReference type="ARBA" id="ARBA00022989"/>
    </source>
</evidence>
<feature type="non-terminal residue" evidence="8">
    <location>
        <position position="190"/>
    </location>
</feature>
<keyword evidence="4" id="KW-0914">Notch signaling pathway</keyword>
<feature type="transmembrane region" description="Helical" evidence="7">
    <location>
        <begin position="6"/>
        <end position="25"/>
    </location>
</feature>
<feature type="transmembrane region" description="Helical" evidence="7">
    <location>
        <begin position="107"/>
        <end position="128"/>
    </location>
</feature>
<dbReference type="InterPro" id="IPR009294">
    <property type="entry name" value="Aph-1"/>
</dbReference>
<sequence>MTLLSFFGCALAAYGPIVSVFLLTIARDAQLVILSMTSAFFWLVALLLTSVFWYVIPPARSLHPVTLLYGVLLQELIRWAYFKMIERAEKGLHTTAKQPTSRLNRTSFAFASGLGFGLIYALTTYVTLLSQSSGPGTPMAPSCPTVSLFFLSAIMTAIISLTHIFWMMVAFDGYFEPVAIWRIGYVVLSH</sequence>
<name>A0A4V1J1K1_9FUNG</name>
<dbReference type="GO" id="GO:0016020">
    <property type="term" value="C:membrane"/>
    <property type="evidence" value="ECO:0007669"/>
    <property type="project" value="UniProtKB-SubCell"/>
</dbReference>
<gene>
    <name evidence="8" type="ORF">SYNPS1DRAFT_7451</name>
</gene>
<protein>
    <submittedName>
        <fullName evidence="8">Gamma-secretase subunit Aph-1</fullName>
    </submittedName>
</protein>
<keyword evidence="3 7" id="KW-0812">Transmembrane</keyword>
<keyword evidence="6 7" id="KW-0472">Membrane</keyword>
<evidence type="ECO:0000313" key="8">
    <source>
        <dbReference type="EMBL" id="RKP25339.1"/>
    </source>
</evidence>
<dbReference type="EMBL" id="KZ989787">
    <property type="protein sequence ID" value="RKP25339.1"/>
    <property type="molecule type" value="Genomic_DNA"/>
</dbReference>
<dbReference type="AlphaFoldDB" id="A0A4V1J1K1"/>
<evidence type="ECO:0000256" key="7">
    <source>
        <dbReference type="SAM" id="Phobius"/>
    </source>
</evidence>
<evidence type="ECO:0000256" key="1">
    <source>
        <dbReference type="ARBA" id="ARBA00004141"/>
    </source>
</evidence>
<accession>A0A4V1J1K1</accession>
<feature type="transmembrane region" description="Helical" evidence="7">
    <location>
        <begin position="32"/>
        <end position="56"/>
    </location>
</feature>
<comment type="subcellular location">
    <subcellularLocation>
        <location evidence="1">Membrane</location>
        <topology evidence="1">Multi-pass membrane protein</topology>
    </subcellularLocation>
</comment>
<dbReference type="Pfam" id="PF06105">
    <property type="entry name" value="Aph-1"/>
    <property type="match status" value="1"/>
</dbReference>
<reference evidence="9" key="1">
    <citation type="journal article" date="2018" name="Nat. Microbiol.">
        <title>Leveraging single-cell genomics to expand the fungal tree of life.</title>
        <authorList>
            <person name="Ahrendt S.R."/>
            <person name="Quandt C.A."/>
            <person name="Ciobanu D."/>
            <person name="Clum A."/>
            <person name="Salamov A."/>
            <person name="Andreopoulos B."/>
            <person name="Cheng J.F."/>
            <person name="Woyke T."/>
            <person name="Pelin A."/>
            <person name="Henrissat B."/>
            <person name="Reynolds N.K."/>
            <person name="Benny G.L."/>
            <person name="Smith M.E."/>
            <person name="James T.Y."/>
            <person name="Grigoriev I.V."/>
        </authorList>
    </citation>
    <scope>NUCLEOTIDE SEQUENCE [LARGE SCALE GENOMIC DNA]</scope>
    <source>
        <strain evidence="9">Benny S71-1</strain>
    </source>
</reference>
<comment type="similarity">
    <text evidence="2">Belongs to the APH-1 family.</text>
</comment>
<keyword evidence="5 7" id="KW-1133">Transmembrane helix</keyword>
<evidence type="ECO:0000256" key="3">
    <source>
        <dbReference type="ARBA" id="ARBA00022692"/>
    </source>
</evidence>